<dbReference type="InterPro" id="IPR036259">
    <property type="entry name" value="MFS_trans_sf"/>
</dbReference>
<dbReference type="GO" id="GO:0016020">
    <property type="term" value="C:membrane"/>
    <property type="evidence" value="ECO:0007669"/>
    <property type="project" value="InterPro"/>
</dbReference>
<dbReference type="EMBL" id="JAGXEW010000258">
    <property type="protein sequence ID" value="KAK1142698.1"/>
    <property type="molecule type" value="Genomic_DNA"/>
</dbReference>
<keyword evidence="9 14" id="KW-1133">Transmembrane helix</keyword>
<evidence type="ECO:0000256" key="4">
    <source>
        <dbReference type="ARBA" id="ARBA00007004"/>
    </source>
</evidence>
<dbReference type="Pfam" id="PF00083">
    <property type="entry name" value="Sugar_tr"/>
    <property type="match status" value="1"/>
</dbReference>
<evidence type="ECO:0000313" key="17">
    <source>
        <dbReference type="Proteomes" id="UP001230051"/>
    </source>
</evidence>
<dbReference type="AlphaFoldDB" id="A0AAD8CE97"/>
<sequence length="130" mass="14461">MMAFVSAYSVGFGPMTWLVLSEIFPAGLRGRAFAFTNCFNWAANLIVTLTFLDVIDALSLSWTFLLYGVIAVAAVVFVYLLLPETKGKSLEEIDKELSGKRLFQRGIFWKCLSGKVISSAGYQRVELSME</sequence>
<evidence type="ECO:0000313" key="16">
    <source>
        <dbReference type="EMBL" id="KAK1142698.1"/>
    </source>
</evidence>
<evidence type="ECO:0000256" key="6">
    <source>
        <dbReference type="ARBA" id="ARBA00022490"/>
    </source>
</evidence>
<feature type="transmembrane region" description="Helical" evidence="14">
    <location>
        <begin position="64"/>
        <end position="82"/>
    </location>
</feature>
<dbReference type="GO" id="GO:0055056">
    <property type="term" value="F:D-glucose transmembrane transporter activity"/>
    <property type="evidence" value="ECO:0007669"/>
    <property type="project" value="TreeGrafter"/>
</dbReference>
<reference evidence="16" key="1">
    <citation type="submission" date="2022-02" db="EMBL/GenBank/DDBJ databases">
        <title>Atlantic sturgeon de novo genome assembly.</title>
        <authorList>
            <person name="Stock M."/>
            <person name="Klopp C."/>
            <person name="Guiguen Y."/>
            <person name="Cabau C."/>
            <person name="Parinello H."/>
            <person name="Santidrian Yebra-Pimentel E."/>
            <person name="Kuhl H."/>
            <person name="Dirks R.P."/>
            <person name="Guessner J."/>
            <person name="Wuertz S."/>
            <person name="Du K."/>
            <person name="Schartl M."/>
        </authorList>
    </citation>
    <scope>NUCLEOTIDE SEQUENCE</scope>
    <source>
        <strain evidence="16">STURGEONOMICS-FGT-2020</strain>
        <tissue evidence="16">Whole blood</tissue>
    </source>
</reference>
<evidence type="ECO:0000256" key="9">
    <source>
        <dbReference type="ARBA" id="ARBA00022989"/>
    </source>
</evidence>
<dbReference type="InterPro" id="IPR005828">
    <property type="entry name" value="MFS_sugar_transport-like"/>
</dbReference>
<proteinExistence type="inferred from homology"/>
<dbReference type="PANTHER" id="PTHR48023:SF7">
    <property type="entry name" value="SOLUTE CARRIER FAMILY 2, FACILITATED GLUCOSE TRANSPORTER MEMBER 10"/>
    <property type="match status" value="1"/>
</dbReference>
<evidence type="ECO:0000256" key="14">
    <source>
        <dbReference type="SAM" id="Phobius"/>
    </source>
</evidence>
<dbReference type="GO" id="GO:0012505">
    <property type="term" value="C:endomembrane system"/>
    <property type="evidence" value="ECO:0007669"/>
    <property type="project" value="UniProtKB-SubCell"/>
</dbReference>
<protein>
    <recommendedName>
        <fullName evidence="12">Solute carrier family 2, facilitated glucose transporter member 10</fullName>
    </recommendedName>
    <alternativeName>
        <fullName evidence="13">Glucose transporter type 10</fullName>
    </alternativeName>
</protein>
<dbReference type="FunFam" id="1.20.1250.20:FF:000164">
    <property type="entry name" value="solute carrier family 2, facilitated glucose transporter member 10"/>
    <property type="match status" value="1"/>
</dbReference>
<comment type="caution">
    <text evidence="16">The sequence shown here is derived from an EMBL/GenBank/DDBJ whole genome shotgun (WGS) entry which is preliminary data.</text>
</comment>
<keyword evidence="8 14" id="KW-0812">Transmembrane</keyword>
<evidence type="ECO:0000256" key="3">
    <source>
        <dbReference type="ARBA" id="ARBA00004556"/>
    </source>
</evidence>
<accession>A0AAD8CE97</accession>
<dbReference type="Gene3D" id="1.20.1250.20">
    <property type="entry name" value="MFS general substrate transporter like domains"/>
    <property type="match status" value="1"/>
</dbReference>
<evidence type="ECO:0000256" key="13">
    <source>
        <dbReference type="ARBA" id="ARBA00042909"/>
    </source>
</evidence>
<evidence type="ECO:0000256" key="12">
    <source>
        <dbReference type="ARBA" id="ARBA00039240"/>
    </source>
</evidence>
<evidence type="ECO:0000256" key="8">
    <source>
        <dbReference type="ARBA" id="ARBA00022692"/>
    </source>
</evidence>
<dbReference type="GO" id="GO:0072359">
    <property type="term" value="P:circulatory system development"/>
    <property type="evidence" value="ECO:0007669"/>
    <property type="project" value="TreeGrafter"/>
</dbReference>
<organism evidence="16 17">
    <name type="scientific">Acipenser oxyrinchus oxyrinchus</name>
    <dbReference type="NCBI Taxonomy" id="40147"/>
    <lineage>
        <taxon>Eukaryota</taxon>
        <taxon>Metazoa</taxon>
        <taxon>Chordata</taxon>
        <taxon>Craniata</taxon>
        <taxon>Vertebrata</taxon>
        <taxon>Euteleostomi</taxon>
        <taxon>Actinopterygii</taxon>
        <taxon>Chondrostei</taxon>
        <taxon>Acipenseriformes</taxon>
        <taxon>Acipenseridae</taxon>
        <taxon>Acipenser</taxon>
    </lineage>
</organism>
<evidence type="ECO:0000256" key="11">
    <source>
        <dbReference type="ARBA" id="ARBA00037777"/>
    </source>
</evidence>
<evidence type="ECO:0000256" key="7">
    <source>
        <dbReference type="ARBA" id="ARBA00022597"/>
    </source>
</evidence>
<feature type="transmembrane region" description="Helical" evidence="14">
    <location>
        <begin position="31"/>
        <end position="52"/>
    </location>
</feature>
<keyword evidence="7 16" id="KW-0762">Sugar transport</keyword>
<keyword evidence="5" id="KW-0813">Transport</keyword>
<comment type="subcellular location">
    <subcellularLocation>
        <location evidence="3">Cytoplasm</location>
        <location evidence="3">Perinuclear region</location>
    </subcellularLocation>
    <subcellularLocation>
        <location evidence="2">Endomembrane system</location>
        <topology evidence="2">Multi-pass membrane protein</topology>
    </subcellularLocation>
</comment>
<keyword evidence="10 14" id="KW-0472">Membrane</keyword>
<comment type="function">
    <text evidence="11">Facilitative glucose transporter required for the development of the cardiovascular system.</text>
</comment>
<comment type="catalytic activity">
    <reaction evidence="1">
        <text>D-glucose(out) = D-glucose(in)</text>
        <dbReference type="Rhea" id="RHEA:60376"/>
        <dbReference type="ChEBI" id="CHEBI:4167"/>
    </reaction>
</comment>
<dbReference type="Proteomes" id="UP001230051">
    <property type="component" value="Unassembled WGS sequence"/>
</dbReference>
<dbReference type="PROSITE" id="PS50850">
    <property type="entry name" value="MFS"/>
    <property type="match status" value="1"/>
</dbReference>
<evidence type="ECO:0000256" key="5">
    <source>
        <dbReference type="ARBA" id="ARBA00022448"/>
    </source>
</evidence>
<evidence type="ECO:0000259" key="15">
    <source>
        <dbReference type="PROSITE" id="PS50850"/>
    </source>
</evidence>
<keyword evidence="6" id="KW-0963">Cytoplasm</keyword>
<dbReference type="InterPro" id="IPR050820">
    <property type="entry name" value="MFS_Sugar_Transporter"/>
</dbReference>
<name>A0AAD8CE97_ACIOX</name>
<feature type="domain" description="Major facilitator superfamily (MFS) profile" evidence="15">
    <location>
        <begin position="1"/>
        <end position="86"/>
    </location>
</feature>
<keyword evidence="17" id="KW-1185">Reference proteome</keyword>
<dbReference type="GO" id="GO:1904659">
    <property type="term" value="P:D-glucose transmembrane transport"/>
    <property type="evidence" value="ECO:0007669"/>
    <property type="project" value="TreeGrafter"/>
</dbReference>
<dbReference type="SUPFAM" id="SSF103473">
    <property type="entry name" value="MFS general substrate transporter"/>
    <property type="match status" value="1"/>
</dbReference>
<evidence type="ECO:0000256" key="1">
    <source>
        <dbReference type="ARBA" id="ARBA00000618"/>
    </source>
</evidence>
<evidence type="ECO:0000256" key="2">
    <source>
        <dbReference type="ARBA" id="ARBA00004127"/>
    </source>
</evidence>
<evidence type="ECO:0000256" key="10">
    <source>
        <dbReference type="ARBA" id="ARBA00023136"/>
    </source>
</evidence>
<dbReference type="PANTHER" id="PTHR48023">
    <property type="entry name" value="D-XYLOSE-PROTON SYMPORTER-LIKE 2"/>
    <property type="match status" value="1"/>
</dbReference>
<dbReference type="GO" id="GO:0048471">
    <property type="term" value="C:perinuclear region of cytoplasm"/>
    <property type="evidence" value="ECO:0007669"/>
    <property type="project" value="UniProtKB-SubCell"/>
</dbReference>
<gene>
    <name evidence="16" type="primary">slc2a10</name>
    <name evidence="16" type="ORF">AOXY_G36862</name>
</gene>
<comment type="similarity">
    <text evidence="4">Belongs to the major facilitator superfamily. Sugar transporter (TC 2.A.1.1) family. Glucose transporter subfamily.</text>
</comment>
<dbReference type="InterPro" id="IPR020846">
    <property type="entry name" value="MFS_dom"/>
</dbReference>